<dbReference type="SUPFAM" id="SSF53448">
    <property type="entry name" value="Nucleotide-diphospho-sugar transferases"/>
    <property type="match status" value="1"/>
</dbReference>
<dbReference type="PANTHER" id="PTHR22916">
    <property type="entry name" value="GLYCOSYLTRANSFERASE"/>
    <property type="match status" value="1"/>
</dbReference>
<dbReference type="Pfam" id="PF00535">
    <property type="entry name" value="Glycos_transf_2"/>
    <property type="match status" value="1"/>
</dbReference>
<accession>A0A6N7RR51</accession>
<dbReference type="EMBL" id="VTFY01000013">
    <property type="protein sequence ID" value="MRX83654.1"/>
    <property type="molecule type" value="Genomic_DNA"/>
</dbReference>
<reference evidence="3" key="1">
    <citation type="submission" date="2019-08" db="EMBL/GenBank/DDBJ databases">
        <title>Arthrobacter sp. nov., isolated from plateau pika and Tibetan wild ass.</title>
        <authorList>
            <person name="Ge Y."/>
        </authorList>
    </citation>
    <scope>NUCLEOTIDE SEQUENCE [LARGE SCALE GENOMIC DNA]</scope>
    <source>
        <strain evidence="3">HF-4214</strain>
    </source>
</reference>
<sequence length="366" mass="41696">MPGPSVSVIVPLYNAEAFAAQCIDSVLAQTLREFELICIDDGSDDGTCEIVEERARRDERVVLVRQAANAGPGAARNAGLDRARGRYVYCLDADDYLERDMLARCVEALDGTGADMALVAFRTYNEQVGRVFPAEWGMRHEDTYPSYPNGTFAWETAPDLFFETVQNVPWNKVVRRELLEVRRIRFQNLRLTEDLMYSLPAAVVASRVVRVAEPLVVHREFAGTNAMADKGRYPLDFLEAFAELRRWLCDNGVYDSLRTAYRTWLLDAAYYNLPTYRDFEAFAVAFERLTADDLGAYDLADCDPAQVRDHRHRALLEALQTLSRERFLLACANIEAAEVQEQKCGFQNIQTSLRWLFSRARDRMRG</sequence>
<keyword evidence="2" id="KW-0808">Transferase</keyword>
<dbReference type="PANTHER" id="PTHR22916:SF3">
    <property type="entry name" value="UDP-GLCNAC:BETAGAL BETA-1,3-N-ACETYLGLUCOSAMINYLTRANSFERASE-LIKE PROTEIN 1"/>
    <property type="match status" value="1"/>
</dbReference>
<feature type="domain" description="Glycosyltransferase 2-like" evidence="1">
    <location>
        <begin position="7"/>
        <end position="143"/>
    </location>
</feature>
<dbReference type="Proteomes" id="UP000438093">
    <property type="component" value="Unassembled WGS sequence"/>
</dbReference>
<keyword evidence="3" id="KW-1185">Reference proteome</keyword>
<organism evidence="2 3">
    <name type="scientific">Eggerthella guodeyinii</name>
    <dbReference type="NCBI Taxonomy" id="2690837"/>
    <lineage>
        <taxon>Bacteria</taxon>
        <taxon>Bacillati</taxon>
        <taxon>Actinomycetota</taxon>
        <taxon>Coriobacteriia</taxon>
        <taxon>Eggerthellales</taxon>
        <taxon>Eggerthellaceae</taxon>
        <taxon>Eggerthella</taxon>
    </lineage>
</organism>
<dbReference type="CDD" id="cd00761">
    <property type="entry name" value="Glyco_tranf_GTA_type"/>
    <property type="match status" value="1"/>
</dbReference>
<evidence type="ECO:0000259" key="1">
    <source>
        <dbReference type="Pfam" id="PF00535"/>
    </source>
</evidence>
<evidence type="ECO:0000313" key="3">
    <source>
        <dbReference type="Proteomes" id="UP000438093"/>
    </source>
</evidence>
<dbReference type="Gene3D" id="3.90.550.10">
    <property type="entry name" value="Spore Coat Polysaccharide Biosynthesis Protein SpsA, Chain A"/>
    <property type="match status" value="1"/>
</dbReference>
<gene>
    <name evidence="2" type="ORF">GJG86_14315</name>
</gene>
<dbReference type="RefSeq" id="WP_154334457.1">
    <property type="nucleotide sequence ID" value="NZ_VTFY01000013.1"/>
</dbReference>
<proteinExistence type="predicted"/>
<comment type="caution">
    <text evidence="2">The sequence shown here is derived from an EMBL/GenBank/DDBJ whole genome shotgun (WGS) entry which is preliminary data.</text>
</comment>
<dbReference type="GO" id="GO:0016758">
    <property type="term" value="F:hexosyltransferase activity"/>
    <property type="evidence" value="ECO:0007669"/>
    <property type="project" value="UniProtKB-ARBA"/>
</dbReference>
<name>A0A6N7RR51_9ACTN</name>
<dbReference type="InterPro" id="IPR029044">
    <property type="entry name" value="Nucleotide-diphossugar_trans"/>
</dbReference>
<evidence type="ECO:0000313" key="2">
    <source>
        <dbReference type="EMBL" id="MRX83654.1"/>
    </source>
</evidence>
<dbReference type="InterPro" id="IPR001173">
    <property type="entry name" value="Glyco_trans_2-like"/>
</dbReference>
<dbReference type="AlphaFoldDB" id="A0A6N7RR51"/>
<protein>
    <submittedName>
        <fullName evidence="2">Glycosyltransferase</fullName>
    </submittedName>
</protein>